<sequence length="427" mass="46039">MTRSLPILVSLLGAVAAQSVGQAPEVHPKLTTWTCTKADGCKPKTSALVLDSLAHPVHQKDDPSKGCGNWGSGPDPTVCPDAVTCQENCIVEGVSDYSQYGVTTDGGVLTMKLLRDDGTVASPRIYLLDETETKYEMLQLTGREFTFDVDVSKLPCGMNGALYLSEMKADGGANELNTGGAAYGSGYCDAQCYVTPFINGVANLEKVGACCPEMDIWEANRASTQIAPHPCNQTSFYGCSGDECTWDGVCDQWGCGFNTYVNDVKGFYGPGPEFTVDTTKPFSVVTQFPADPETGDLVEIRRIYVQDGKVIPQATVNITGPPEINFINQDYCEKTSATRYNDLGGTKEMGEALSRGMVLAMSIWWDEGGFMSWLDGGNAGPCNATEGDPKVVLQVEKDPTVIFSNVKWGELDSTYQSKPPSCKRRKA</sequence>
<keyword evidence="12" id="KW-1185">Reference proteome</keyword>
<dbReference type="InterPro" id="IPR001722">
    <property type="entry name" value="Glyco_hydro_7"/>
</dbReference>
<evidence type="ECO:0000256" key="3">
    <source>
        <dbReference type="ARBA" id="ARBA00022801"/>
    </source>
</evidence>
<gene>
    <name evidence="11" type="ORF">QBC33DRAFT_66741</name>
</gene>
<evidence type="ECO:0000256" key="1">
    <source>
        <dbReference type="ARBA" id="ARBA00000966"/>
    </source>
</evidence>
<dbReference type="PANTHER" id="PTHR33753:SF1">
    <property type="entry name" value="ENDO-BETA-1,4-GLUCANASE CELB"/>
    <property type="match status" value="1"/>
</dbReference>
<dbReference type="InterPro" id="IPR013320">
    <property type="entry name" value="ConA-like_dom_sf"/>
</dbReference>
<keyword evidence="8 9" id="KW-0624">Polysaccharide degradation</keyword>
<protein>
    <recommendedName>
        <fullName evidence="9">Glucanase</fullName>
        <ecNumber evidence="9">3.2.1.-</ecNumber>
    </recommendedName>
</protein>
<organism evidence="11 12">
    <name type="scientific">Phialemonium atrogriseum</name>
    <dbReference type="NCBI Taxonomy" id="1093897"/>
    <lineage>
        <taxon>Eukaryota</taxon>
        <taxon>Fungi</taxon>
        <taxon>Dikarya</taxon>
        <taxon>Ascomycota</taxon>
        <taxon>Pezizomycotina</taxon>
        <taxon>Sordariomycetes</taxon>
        <taxon>Sordariomycetidae</taxon>
        <taxon>Cephalothecales</taxon>
        <taxon>Cephalothecaceae</taxon>
        <taxon>Phialemonium</taxon>
    </lineage>
</organism>
<comment type="similarity">
    <text evidence="2 9">Belongs to the glycosyl hydrolase 7 (cellulase C) family.</text>
</comment>
<proteinExistence type="inferred from homology"/>
<dbReference type="GeneID" id="85316159"/>
<evidence type="ECO:0000256" key="4">
    <source>
        <dbReference type="ARBA" id="ARBA00023001"/>
    </source>
</evidence>
<evidence type="ECO:0000256" key="9">
    <source>
        <dbReference type="RuleBase" id="RU361164"/>
    </source>
</evidence>
<keyword evidence="7 9" id="KW-0326">Glycosidase</keyword>
<dbReference type="CDD" id="cd07999">
    <property type="entry name" value="GH7_CBH_EG"/>
    <property type="match status" value="1"/>
</dbReference>
<feature type="chain" id="PRO_5042602222" description="Glucanase" evidence="10">
    <location>
        <begin position="18"/>
        <end position="427"/>
    </location>
</feature>
<dbReference type="GO" id="GO:0008810">
    <property type="term" value="F:cellulase activity"/>
    <property type="evidence" value="ECO:0007669"/>
    <property type="project" value="UniProtKB-EC"/>
</dbReference>
<evidence type="ECO:0000313" key="11">
    <source>
        <dbReference type="EMBL" id="KAK1767364.1"/>
    </source>
</evidence>
<dbReference type="PRINTS" id="PR00734">
    <property type="entry name" value="GLHYDRLASE7"/>
</dbReference>
<evidence type="ECO:0000313" key="12">
    <source>
        <dbReference type="Proteomes" id="UP001244011"/>
    </source>
</evidence>
<evidence type="ECO:0000256" key="8">
    <source>
        <dbReference type="ARBA" id="ARBA00023326"/>
    </source>
</evidence>
<evidence type="ECO:0000256" key="10">
    <source>
        <dbReference type="SAM" id="SignalP"/>
    </source>
</evidence>
<evidence type="ECO:0000256" key="7">
    <source>
        <dbReference type="ARBA" id="ARBA00023295"/>
    </source>
</evidence>
<dbReference type="EMBL" id="MU839008">
    <property type="protein sequence ID" value="KAK1767364.1"/>
    <property type="molecule type" value="Genomic_DNA"/>
</dbReference>
<dbReference type="AlphaFoldDB" id="A0AAJ0BZJ4"/>
<accession>A0AAJ0BZJ4</accession>
<keyword evidence="10" id="KW-0732">Signal</keyword>
<dbReference type="PANTHER" id="PTHR33753">
    <property type="entry name" value="1,4-BETA-D-GLUCAN CELLOBIOHYDROLASE B"/>
    <property type="match status" value="1"/>
</dbReference>
<dbReference type="Pfam" id="PF00840">
    <property type="entry name" value="Glyco_hydro_7"/>
    <property type="match status" value="1"/>
</dbReference>
<evidence type="ECO:0000256" key="2">
    <source>
        <dbReference type="ARBA" id="ARBA00006044"/>
    </source>
</evidence>
<dbReference type="SUPFAM" id="SSF49899">
    <property type="entry name" value="Concanavalin A-like lectins/glucanases"/>
    <property type="match status" value="1"/>
</dbReference>
<comment type="caution">
    <text evidence="11">The sequence shown here is derived from an EMBL/GenBank/DDBJ whole genome shotgun (WGS) entry which is preliminary data.</text>
</comment>
<dbReference type="EC" id="3.2.1.-" evidence="9"/>
<evidence type="ECO:0000256" key="5">
    <source>
        <dbReference type="ARBA" id="ARBA00023180"/>
    </source>
</evidence>
<keyword evidence="5" id="KW-0325">Glycoprotein</keyword>
<feature type="signal peptide" evidence="10">
    <location>
        <begin position="1"/>
        <end position="17"/>
    </location>
</feature>
<reference evidence="11" key="1">
    <citation type="submission" date="2023-06" db="EMBL/GenBank/DDBJ databases">
        <title>Genome-scale phylogeny and comparative genomics of the fungal order Sordariales.</title>
        <authorList>
            <consortium name="Lawrence Berkeley National Laboratory"/>
            <person name="Hensen N."/>
            <person name="Bonometti L."/>
            <person name="Westerberg I."/>
            <person name="Brannstrom I.O."/>
            <person name="Guillou S."/>
            <person name="Cros-Aarteil S."/>
            <person name="Calhoun S."/>
            <person name="Haridas S."/>
            <person name="Kuo A."/>
            <person name="Mondo S."/>
            <person name="Pangilinan J."/>
            <person name="Riley R."/>
            <person name="Labutti K."/>
            <person name="Andreopoulos B."/>
            <person name="Lipzen A."/>
            <person name="Chen C."/>
            <person name="Yanf M."/>
            <person name="Daum C."/>
            <person name="Ng V."/>
            <person name="Clum A."/>
            <person name="Steindorff A."/>
            <person name="Ohm R."/>
            <person name="Martin F."/>
            <person name="Silar P."/>
            <person name="Natvig D."/>
            <person name="Lalanne C."/>
            <person name="Gautier V."/>
            <person name="Ament-Velasquez S.L."/>
            <person name="Kruys A."/>
            <person name="Hutchinson M.I."/>
            <person name="Powell A.J."/>
            <person name="Barry K."/>
            <person name="Miller A.N."/>
            <person name="Grigoriev I.V."/>
            <person name="Debuchy R."/>
            <person name="Gladieux P."/>
            <person name="Thoren M.H."/>
            <person name="Johannesson H."/>
        </authorList>
    </citation>
    <scope>NUCLEOTIDE SEQUENCE</scope>
    <source>
        <strain evidence="11">8032-3</strain>
    </source>
</reference>
<keyword evidence="4 9" id="KW-0136">Cellulose degradation</keyword>
<evidence type="ECO:0000256" key="6">
    <source>
        <dbReference type="ARBA" id="ARBA00023277"/>
    </source>
</evidence>
<name>A0AAJ0BZJ4_9PEZI</name>
<keyword evidence="3 9" id="KW-0378">Hydrolase</keyword>
<dbReference type="GO" id="GO:0030245">
    <property type="term" value="P:cellulose catabolic process"/>
    <property type="evidence" value="ECO:0007669"/>
    <property type="project" value="UniProtKB-KW"/>
</dbReference>
<dbReference type="InterPro" id="IPR037019">
    <property type="entry name" value="Glyco_hydro_7_sf"/>
</dbReference>
<keyword evidence="6" id="KW-0119">Carbohydrate metabolism</keyword>
<dbReference type="Gene3D" id="2.70.100.10">
    <property type="entry name" value="Glycoside hydrolase, family 7, domain"/>
    <property type="match status" value="1"/>
</dbReference>
<comment type="catalytic activity">
    <reaction evidence="1">
        <text>Endohydrolysis of (1-&gt;4)-beta-D-glucosidic linkages in cellulose, lichenin and cereal beta-D-glucans.</text>
        <dbReference type="EC" id="3.2.1.4"/>
    </reaction>
</comment>
<dbReference type="Proteomes" id="UP001244011">
    <property type="component" value="Unassembled WGS sequence"/>
</dbReference>
<dbReference type="RefSeq" id="XP_060283577.1">
    <property type="nucleotide sequence ID" value="XM_060432972.1"/>
</dbReference>